<keyword evidence="3" id="KW-1185">Reference proteome</keyword>
<dbReference type="AlphaFoldDB" id="A0A068SFD6"/>
<organism evidence="2 3">
    <name type="scientific">Lichtheimia corymbifera JMRC:FSU:9682</name>
    <dbReference type="NCBI Taxonomy" id="1263082"/>
    <lineage>
        <taxon>Eukaryota</taxon>
        <taxon>Fungi</taxon>
        <taxon>Fungi incertae sedis</taxon>
        <taxon>Mucoromycota</taxon>
        <taxon>Mucoromycotina</taxon>
        <taxon>Mucoromycetes</taxon>
        <taxon>Mucorales</taxon>
        <taxon>Lichtheimiaceae</taxon>
        <taxon>Lichtheimia</taxon>
    </lineage>
</organism>
<reference evidence="2" key="1">
    <citation type="submission" date="2013-08" db="EMBL/GenBank/DDBJ databases">
        <title>Gene expansion shapes genome architecture in the human pathogen Lichtheimia corymbifera: an evolutionary genomics analysis in the ancient terrestrial Mucorales (Mucoromycotina).</title>
        <authorList>
            <person name="Schwartze V.U."/>
            <person name="Winter S."/>
            <person name="Shelest E."/>
            <person name="Marcet-Houben M."/>
            <person name="Horn F."/>
            <person name="Wehner S."/>
            <person name="Hoffmann K."/>
            <person name="Riege K."/>
            <person name="Sammeth M."/>
            <person name="Nowrousian M."/>
            <person name="Valiante V."/>
            <person name="Linde J."/>
            <person name="Jacobsen I.D."/>
            <person name="Marz M."/>
            <person name="Brakhage A.A."/>
            <person name="Gabaldon T."/>
            <person name="Bocker S."/>
            <person name="Voigt K."/>
        </authorList>
    </citation>
    <scope>NUCLEOTIDE SEQUENCE [LARGE SCALE GENOMIC DNA]</scope>
    <source>
        <strain evidence="2">FSU 9682</strain>
    </source>
</reference>
<comment type="caution">
    <text evidence="2">The sequence shown here is derived from an EMBL/GenBank/DDBJ whole genome shotgun (WGS) entry which is preliminary data.</text>
</comment>
<evidence type="ECO:0000256" key="1">
    <source>
        <dbReference type="SAM" id="MobiDB-lite"/>
    </source>
</evidence>
<accession>A0A068SFD6</accession>
<dbReference type="EMBL" id="CBTN010000126">
    <property type="protein sequence ID" value="CDH61053.1"/>
    <property type="molecule type" value="Genomic_DNA"/>
</dbReference>
<evidence type="ECO:0000313" key="2">
    <source>
        <dbReference type="EMBL" id="CDH61053.1"/>
    </source>
</evidence>
<feature type="region of interest" description="Disordered" evidence="1">
    <location>
        <begin position="12"/>
        <end position="36"/>
    </location>
</feature>
<evidence type="ECO:0000313" key="3">
    <source>
        <dbReference type="Proteomes" id="UP000027586"/>
    </source>
</evidence>
<gene>
    <name evidence="2" type="ORF">LCOR_11828.1</name>
</gene>
<dbReference type="VEuPathDB" id="FungiDB:LCOR_11828.1"/>
<sequence length="83" mass="9262">MAFTFHVPKFIQSAKSSRKSSKSSSRASSVNEQAPSTVPAYHQKYLYDPMRYNQRPDYVGSFVDPMGGRAFYGHSYDATNTGA</sequence>
<dbReference type="Proteomes" id="UP000027586">
    <property type="component" value="Unassembled WGS sequence"/>
</dbReference>
<proteinExistence type="predicted"/>
<name>A0A068SFD6_9FUNG</name>
<dbReference type="OrthoDB" id="2355621at2759"/>
<protein>
    <submittedName>
        <fullName evidence="2">Uncharacterized protein</fullName>
    </submittedName>
</protein>